<dbReference type="RefSeq" id="WP_270056071.1">
    <property type="nucleotide sequence ID" value="NZ_CP115149.1"/>
</dbReference>
<accession>A0ABY7M664</accession>
<dbReference type="InterPro" id="IPR044855">
    <property type="entry name" value="CoA-Trfase_III_dom3_sf"/>
</dbReference>
<sequence>MVMALDGIKVLDLSRLAPGPHCSMLLADFGADVTLVEAVPGASAKLGSTGLRRSEAAERAAAYNALGRGKKSIALNLKEEEARKIFYRMVEGADVVIEGFRPGVVKRLGVDYDTLSQINPRIICCSISGFGQTGPYANLVGHDINYIAVGGALGVTGRPGQPPAIPVNLLADFAGGGLTAAFAICLAIIAREKTGRGQNIDVGMSDGVLSLMTSAFSQYFSTGQPIRPGEYLLNGAAPFYNTYKCSDGRWFSIGSIEPHFWANLCKVLGTEDLLPHQFDQARWPEMIERFAGIFATKTADEWMAIMSQDDICAAPVLEMENVVTNEHNLARGMVIELDSPVGKVKQIGVAPKLSETPGQPRSTAPLIGQHTDEILSGLGYTAEQIADLRSRGVVG</sequence>
<keyword evidence="2" id="KW-1185">Reference proteome</keyword>
<dbReference type="Gene3D" id="3.40.50.10540">
    <property type="entry name" value="Crotonobetainyl-coa:carnitine coa-transferase, domain 1"/>
    <property type="match status" value="1"/>
</dbReference>
<gene>
    <name evidence="1" type="ORF">O0235_12285</name>
</gene>
<evidence type="ECO:0000313" key="2">
    <source>
        <dbReference type="Proteomes" id="UP001212803"/>
    </source>
</evidence>
<evidence type="ECO:0000313" key="1">
    <source>
        <dbReference type="EMBL" id="WBL35545.1"/>
    </source>
</evidence>
<dbReference type="Gene3D" id="3.30.1540.10">
    <property type="entry name" value="formyl-coa transferase, domain 3"/>
    <property type="match status" value="1"/>
</dbReference>
<dbReference type="InterPro" id="IPR023606">
    <property type="entry name" value="CoA-Trfase_III_dom_1_sf"/>
</dbReference>
<protein>
    <submittedName>
        <fullName evidence="1">CaiB/BaiF CoA-transferase family protein</fullName>
    </submittedName>
</protein>
<dbReference type="Proteomes" id="UP001212803">
    <property type="component" value="Chromosome"/>
</dbReference>
<proteinExistence type="predicted"/>
<dbReference type="PANTHER" id="PTHR48228:SF5">
    <property type="entry name" value="ALPHA-METHYLACYL-COA RACEMASE"/>
    <property type="match status" value="1"/>
</dbReference>
<name>A0ABY7M664_9CHLR</name>
<dbReference type="EMBL" id="CP115149">
    <property type="protein sequence ID" value="WBL35545.1"/>
    <property type="molecule type" value="Genomic_DNA"/>
</dbReference>
<dbReference type="PANTHER" id="PTHR48228">
    <property type="entry name" value="SUCCINYL-COA--D-CITRAMALATE COA-TRANSFERASE"/>
    <property type="match status" value="1"/>
</dbReference>
<dbReference type="InterPro" id="IPR050509">
    <property type="entry name" value="CoA-transferase_III"/>
</dbReference>
<dbReference type="InterPro" id="IPR003673">
    <property type="entry name" value="CoA-Trfase_fam_III"/>
</dbReference>
<organism evidence="1 2">
    <name type="scientific">Tepidiforma flava</name>
    <dbReference type="NCBI Taxonomy" id="3004094"/>
    <lineage>
        <taxon>Bacteria</taxon>
        <taxon>Bacillati</taxon>
        <taxon>Chloroflexota</taxon>
        <taxon>Tepidiformia</taxon>
        <taxon>Tepidiformales</taxon>
        <taxon>Tepidiformaceae</taxon>
        <taxon>Tepidiforma</taxon>
    </lineage>
</organism>
<dbReference type="SUPFAM" id="SSF89796">
    <property type="entry name" value="CoA-transferase family III (CaiB/BaiF)"/>
    <property type="match status" value="1"/>
</dbReference>
<dbReference type="Pfam" id="PF02515">
    <property type="entry name" value="CoA_transf_3"/>
    <property type="match status" value="1"/>
</dbReference>
<reference evidence="1 2" key="1">
    <citation type="journal article" date="2023" name="ISME J.">
        <title>Thermophilic Dehalococcoidia with unusual traits shed light on an unexpected past.</title>
        <authorList>
            <person name="Palmer M."/>
            <person name="Covington J.K."/>
            <person name="Zhou E.M."/>
            <person name="Thomas S.C."/>
            <person name="Habib N."/>
            <person name="Seymour C.O."/>
            <person name="Lai D."/>
            <person name="Johnston J."/>
            <person name="Hashimi A."/>
            <person name="Jiao J.Y."/>
            <person name="Muok A.R."/>
            <person name="Liu L."/>
            <person name="Xian W.D."/>
            <person name="Zhi X.Y."/>
            <person name="Li M.M."/>
            <person name="Silva L.P."/>
            <person name="Bowen B.P."/>
            <person name="Louie K."/>
            <person name="Briegel A."/>
            <person name="Pett-Ridge J."/>
            <person name="Weber P.K."/>
            <person name="Tocheva E.I."/>
            <person name="Woyke T."/>
            <person name="Northen T.R."/>
            <person name="Mayali X."/>
            <person name="Li W.J."/>
            <person name="Hedlund B.P."/>
        </authorList>
    </citation>
    <scope>NUCLEOTIDE SEQUENCE [LARGE SCALE GENOMIC DNA]</scope>
    <source>
        <strain evidence="1 2">YIM 72310</strain>
    </source>
</reference>